<feature type="transmembrane region" description="Helical" evidence="1">
    <location>
        <begin position="263"/>
        <end position="292"/>
    </location>
</feature>
<organism evidence="2">
    <name type="scientific">Capitella teleta</name>
    <name type="common">Polychaete worm</name>
    <dbReference type="NCBI Taxonomy" id="283909"/>
    <lineage>
        <taxon>Eukaryota</taxon>
        <taxon>Metazoa</taxon>
        <taxon>Spiralia</taxon>
        <taxon>Lophotrochozoa</taxon>
        <taxon>Annelida</taxon>
        <taxon>Polychaeta</taxon>
        <taxon>Sedentaria</taxon>
        <taxon>Scolecida</taxon>
        <taxon>Capitellidae</taxon>
        <taxon>Capitella</taxon>
    </lineage>
</organism>
<dbReference type="PANTHER" id="PTHR46641:SF2">
    <property type="entry name" value="FMRFAMIDE RECEPTOR"/>
    <property type="match status" value="1"/>
</dbReference>
<dbReference type="SUPFAM" id="SSF81321">
    <property type="entry name" value="Family A G protein-coupled receptor-like"/>
    <property type="match status" value="1"/>
</dbReference>
<dbReference type="PANTHER" id="PTHR46641">
    <property type="entry name" value="FMRFAMIDE RECEPTOR-RELATED"/>
    <property type="match status" value="1"/>
</dbReference>
<sequence>MTDIAWTEATTHLFAGNETDFNTTDTPHQWYDVILDITHSKFRELTEWYAIPGTAVLGIIGNVASAFILHKQCSMRRNTARLHGILLGVDSVYLALVLAFTQLRHHGIPGQRHHIEAMQYFTMFLNLFQYLGFWLLYVAATDAYRHFNSFRKATSLPKLRHTPRNLVLVIVSALLLHIPFVPNLRMVIWRFDLEPHDPCTIPIENHWNYVVDDVQRSDLFYILYFMLAVYLFSYLLPFFFLGCRDKDILDLVQTMQERQNLPLVGLQAGHSAFLVAALCNITLFCYVPKFSLMTFKLFEFAIHYMHWSLDRFLFINEIANLLLVVRAAVYFPVTLKYSPYSRRILWQVICRRCPLTYDLKTIPIIHVEEV</sequence>
<keyword evidence="1" id="KW-0472">Membrane</keyword>
<evidence type="ECO:0000256" key="1">
    <source>
        <dbReference type="SAM" id="Phobius"/>
    </source>
</evidence>
<dbReference type="HOGENOM" id="CLU_748525_0_0_1"/>
<dbReference type="AlphaFoldDB" id="R7TCZ9"/>
<feature type="transmembrane region" description="Helical" evidence="1">
    <location>
        <begin position="219"/>
        <end position="242"/>
    </location>
</feature>
<gene>
    <name evidence="2" type="ORF">CAPTEDRAFT_201931</name>
</gene>
<dbReference type="EnsemblMetazoa" id="CapteT201931">
    <property type="protein sequence ID" value="CapteP201931"/>
    <property type="gene ID" value="CapteG201931"/>
</dbReference>
<accession>R7TCZ9</accession>
<dbReference type="EMBL" id="KB310543">
    <property type="protein sequence ID" value="ELT91352.1"/>
    <property type="molecule type" value="Genomic_DNA"/>
</dbReference>
<evidence type="ECO:0000313" key="4">
    <source>
        <dbReference type="Proteomes" id="UP000014760"/>
    </source>
</evidence>
<feature type="transmembrane region" description="Helical" evidence="1">
    <location>
        <begin position="120"/>
        <end position="144"/>
    </location>
</feature>
<evidence type="ECO:0000313" key="2">
    <source>
        <dbReference type="EMBL" id="ELT91352.1"/>
    </source>
</evidence>
<dbReference type="Gene3D" id="1.20.1070.10">
    <property type="entry name" value="Rhodopsin 7-helix transmembrane proteins"/>
    <property type="match status" value="1"/>
</dbReference>
<evidence type="ECO:0008006" key="5">
    <source>
        <dbReference type="Google" id="ProtNLM"/>
    </source>
</evidence>
<evidence type="ECO:0000313" key="3">
    <source>
        <dbReference type="EnsemblMetazoa" id="CapteP201931"/>
    </source>
</evidence>
<feature type="transmembrane region" description="Helical" evidence="1">
    <location>
        <begin position="165"/>
        <end position="182"/>
    </location>
</feature>
<protein>
    <recommendedName>
        <fullName evidence="5">G-protein coupled receptors family 1 profile domain-containing protein</fullName>
    </recommendedName>
</protein>
<feature type="transmembrane region" description="Helical" evidence="1">
    <location>
        <begin position="82"/>
        <end position="100"/>
    </location>
</feature>
<reference evidence="3" key="3">
    <citation type="submission" date="2015-06" db="UniProtKB">
        <authorList>
            <consortium name="EnsemblMetazoa"/>
        </authorList>
    </citation>
    <scope>IDENTIFICATION</scope>
</reference>
<reference evidence="2 4" key="2">
    <citation type="journal article" date="2013" name="Nature">
        <title>Insights into bilaterian evolution from three spiralian genomes.</title>
        <authorList>
            <person name="Simakov O."/>
            <person name="Marletaz F."/>
            <person name="Cho S.J."/>
            <person name="Edsinger-Gonzales E."/>
            <person name="Havlak P."/>
            <person name="Hellsten U."/>
            <person name="Kuo D.H."/>
            <person name="Larsson T."/>
            <person name="Lv J."/>
            <person name="Arendt D."/>
            <person name="Savage R."/>
            <person name="Osoegawa K."/>
            <person name="de Jong P."/>
            <person name="Grimwood J."/>
            <person name="Chapman J.A."/>
            <person name="Shapiro H."/>
            <person name="Aerts A."/>
            <person name="Otillar R.P."/>
            <person name="Terry A.Y."/>
            <person name="Boore J.L."/>
            <person name="Grigoriev I.V."/>
            <person name="Lindberg D.R."/>
            <person name="Seaver E.C."/>
            <person name="Weisblat D.A."/>
            <person name="Putnam N.H."/>
            <person name="Rokhsar D.S."/>
        </authorList>
    </citation>
    <scope>NUCLEOTIDE SEQUENCE</scope>
    <source>
        <strain evidence="2 4">I ESC-2004</strain>
    </source>
</reference>
<keyword evidence="1" id="KW-1133">Transmembrane helix</keyword>
<reference evidence="4" key="1">
    <citation type="submission" date="2012-12" db="EMBL/GenBank/DDBJ databases">
        <authorList>
            <person name="Hellsten U."/>
            <person name="Grimwood J."/>
            <person name="Chapman J.A."/>
            <person name="Shapiro H."/>
            <person name="Aerts A."/>
            <person name="Otillar R.P."/>
            <person name="Terry A.Y."/>
            <person name="Boore J.L."/>
            <person name="Simakov O."/>
            <person name="Marletaz F."/>
            <person name="Cho S.-J."/>
            <person name="Edsinger-Gonzales E."/>
            <person name="Havlak P."/>
            <person name="Kuo D.-H."/>
            <person name="Larsson T."/>
            <person name="Lv J."/>
            <person name="Arendt D."/>
            <person name="Savage R."/>
            <person name="Osoegawa K."/>
            <person name="de Jong P."/>
            <person name="Lindberg D.R."/>
            <person name="Seaver E.C."/>
            <person name="Weisblat D.A."/>
            <person name="Putnam N.H."/>
            <person name="Grigoriev I.V."/>
            <person name="Rokhsar D.S."/>
        </authorList>
    </citation>
    <scope>NUCLEOTIDE SEQUENCE</scope>
    <source>
        <strain evidence="4">I ESC-2004</strain>
    </source>
</reference>
<feature type="transmembrane region" description="Helical" evidence="1">
    <location>
        <begin position="312"/>
        <end position="333"/>
    </location>
</feature>
<feature type="transmembrane region" description="Helical" evidence="1">
    <location>
        <begin position="48"/>
        <end position="70"/>
    </location>
</feature>
<keyword evidence="1" id="KW-0812">Transmembrane</keyword>
<dbReference type="InterPro" id="IPR052954">
    <property type="entry name" value="GPCR-Ligand_Int"/>
</dbReference>
<dbReference type="OMA" id="MFINESI"/>
<dbReference type="EMBL" id="AMQN01002945">
    <property type="status" value="NOT_ANNOTATED_CDS"/>
    <property type="molecule type" value="Genomic_DNA"/>
</dbReference>
<name>R7TCZ9_CAPTE</name>
<proteinExistence type="predicted"/>
<dbReference type="Proteomes" id="UP000014760">
    <property type="component" value="Unassembled WGS sequence"/>
</dbReference>
<keyword evidence="4" id="KW-1185">Reference proteome</keyword>